<keyword evidence="4" id="KW-1185">Reference proteome</keyword>
<dbReference type="SUPFAM" id="SSF49464">
    <property type="entry name" value="Carboxypeptidase regulatory domain-like"/>
    <property type="match status" value="1"/>
</dbReference>
<organism evidence="3 4">
    <name type="scientific">Ferruginibacter yonginensis</name>
    <dbReference type="NCBI Taxonomy" id="1310416"/>
    <lineage>
        <taxon>Bacteria</taxon>
        <taxon>Pseudomonadati</taxon>
        <taxon>Bacteroidota</taxon>
        <taxon>Chitinophagia</taxon>
        <taxon>Chitinophagales</taxon>
        <taxon>Chitinophagaceae</taxon>
        <taxon>Ferruginibacter</taxon>
    </lineage>
</organism>
<dbReference type="RefSeq" id="WP_379707338.1">
    <property type="nucleotide sequence ID" value="NZ_JBHSCZ010000001.1"/>
</dbReference>
<evidence type="ECO:0000313" key="4">
    <source>
        <dbReference type="Proteomes" id="UP001595907"/>
    </source>
</evidence>
<reference evidence="4" key="1">
    <citation type="journal article" date="2019" name="Int. J. Syst. Evol. Microbiol.">
        <title>The Global Catalogue of Microorganisms (GCM) 10K type strain sequencing project: providing services to taxonomists for standard genome sequencing and annotation.</title>
        <authorList>
            <consortium name="The Broad Institute Genomics Platform"/>
            <consortium name="The Broad Institute Genome Sequencing Center for Infectious Disease"/>
            <person name="Wu L."/>
            <person name="Ma J."/>
        </authorList>
    </citation>
    <scope>NUCLEOTIDE SEQUENCE [LARGE SCALE GENOMIC DNA]</scope>
    <source>
        <strain evidence="4">CECT 8289</strain>
    </source>
</reference>
<evidence type="ECO:0000313" key="3">
    <source>
        <dbReference type="EMBL" id="MFC4262006.1"/>
    </source>
</evidence>
<feature type="signal peptide" evidence="1">
    <location>
        <begin position="1"/>
        <end position="19"/>
    </location>
</feature>
<dbReference type="Pfam" id="PF07715">
    <property type="entry name" value="Plug"/>
    <property type="match status" value="1"/>
</dbReference>
<dbReference type="InterPro" id="IPR012910">
    <property type="entry name" value="Plug_dom"/>
</dbReference>
<protein>
    <submittedName>
        <fullName evidence="3">Carboxypeptidase-like regulatory domain-containing protein</fullName>
    </submittedName>
</protein>
<dbReference type="InterPro" id="IPR008969">
    <property type="entry name" value="CarboxyPept-like_regulatory"/>
</dbReference>
<feature type="chain" id="PRO_5046398865" evidence="1">
    <location>
        <begin position="20"/>
        <end position="834"/>
    </location>
</feature>
<evidence type="ECO:0000259" key="2">
    <source>
        <dbReference type="Pfam" id="PF07715"/>
    </source>
</evidence>
<dbReference type="Gene3D" id="2.60.40.1120">
    <property type="entry name" value="Carboxypeptidase-like, regulatory domain"/>
    <property type="match status" value="1"/>
</dbReference>
<sequence length="834" mass="93754">MRMFTMLMGCFLCVLTATAQTKYATVKGIIVDENDNPMSKVAITILGKNSSINSSDSGLFTIKVPAQKSLALIFSFEGYADQQKNFFLSNDETETIVIQMKKNGKTLETITIANEKERKEAGLIKINPKSAITLPSTIGGVEGLIKTLVGSNNELSSQYNVRGGNYDENLIYINDFEVYRPYLVSSGQQEGLSLINPALTRNINFYTGAFQSKYGDKMSSVLDIQYKKPTQFNGSVYASLLEQGLHLEGSTKNNRFNYLVGVRNKSNRNLLSSQPTRGAYIPSASDAQGLLSYKINNKLQLDVLGIYSVARFTFLPEAVKKTASVFSPFFTANIGLDVFFDGQEKDNYSSSLLGITLLQTVNKKTKLKWMVSSFKDVEKENVDIGGAYLFGDRDFDNASATFGQIINPLGAGYNQNYSRNKLNIDVLNVGHRGYFDAKKHYLQWGVNVEQTKIKDALQQFEFRDSAGYSLPYNPTSLTLYNVQQSTASLNIQKYSGFFQDNINISKGKSDINVQLGVRFNYNSLNKQTLISPRAQISLKPNGKKDVVFKLAGGVYNQPPFYRELRNYNGELNTAIKAQQSVQVVTGFDYNFKGPGNRILRLTSEAYYKQLSQVIPYDIDNVKIRYLGANNAKAYATGIELRLFGELVKDAESWVSVNFMRTKENINNDFYFDYKNAAGEIITATSTDQVVKDSIRRDVGFVRRPTDRTITVGMYVEDYLSTNKNFKVHLNAIYGSNMSYNVPNSVRYRNGLIIAPYIRVDMGFSALLLSEKSVRRSHSPFKNFDNIWASVEVFNLIDRANTISFQLIKDYSNTVYALPNRLTPRLVNFKIVAKF</sequence>
<keyword evidence="1" id="KW-0732">Signal</keyword>
<dbReference type="Proteomes" id="UP001595907">
    <property type="component" value="Unassembled WGS sequence"/>
</dbReference>
<gene>
    <name evidence="3" type="ORF">ACFOWM_03885</name>
</gene>
<comment type="caution">
    <text evidence="3">The sequence shown here is derived from an EMBL/GenBank/DDBJ whole genome shotgun (WGS) entry which is preliminary data.</text>
</comment>
<evidence type="ECO:0000256" key="1">
    <source>
        <dbReference type="SAM" id="SignalP"/>
    </source>
</evidence>
<dbReference type="EMBL" id="JBHSCZ010000001">
    <property type="protein sequence ID" value="MFC4262006.1"/>
    <property type="molecule type" value="Genomic_DNA"/>
</dbReference>
<accession>A0ABV8QP82</accession>
<dbReference type="Pfam" id="PF13715">
    <property type="entry name" value="CarbopepD_reg_2"/>
    <property type="match status" value="1"/>
</dbReference>
<dbReference type="SUPFAM" id="SSF56935">
    <property type="entry name" value="Porins"/>
    <property type="match status" value="1"/>
</dbReference>
<proteinExistence type="predicted"/>
<feature type="domain" description="TonB-dependent receptor plug" evidence="2">
    <location>
        <begin position="136"/>
        <end position="216"/>
    </location>
</feature>
<name>A0ABV8QP82_9BACT</name>